<feature type="domain" description="Filamentous haemagglutinin FhaB/tRNA nuclease CdiA-like TPS" evidence="5">
    <location>
        <begin position="22"/>
        <end position="134"/>
    </location>
</feature>
<evidence type="ECO:0000256" key="1">
    <source>
        <dbReference type="ARBA" id="ARBA00004613"/>
    </source>
</evidence>
<dbReference type="InterPro" id="IPR011050">
    <property type="entry name" value="Pectin_lyase_fold/virulence"/>
</dbReference>
<dbReference type="EMBL" id="NSKD01000003">
    <property type="protein sequence ID" value="PAU80449.1"/>
    <property type="molecule type" value="Genomic_DNA"/>
</dbReference>
<dbReference type="SUPFAM" id="SSF51126">
    <property type="entry name" value="Pectin lyase-like"/>
    <property type="match status" value="1"/>
</dbReference>
<dbReference type="OrthoDB" id="218680at2"/>
<name>A0A2A2F722_9GAMM</name>
<evidence type="ECO:0000259" key="5">
    <source>
        <dbReference type="SMART" id="SM00912"/>
    </source>
</evidence>
<keyword evidence="3 4" id="KW-0732">Signal</keyword>
<dbReference type="GO" id="GO:0005576">
    <property type="term" value="C:extracellular region"/>
    <property type="evidence" value="ECO:0007669"/>
    <property type="project" value="UniProtKB-SubCell"/>
</dbReference>
<keyword evidence="2" id="KW-0964">Secreted</keyword>
<comment type="caution">
    <text evidence="6">The sequence shown here is derived from an EMBL/GenBank/DDBJ whole genome shotgun (WGS) entry which is preliminary data.</text>
</comment>
<proteinExistence type="predicted"/>
<comment type="subcellular location">
    <subcellularLocation>
        <location evidence="1">Secreted</location>
    </subcellularLocation>
</comment>
<accession>A0A2A2F722</accession>
<evidence type="ECO:0000256" key="2">
    <source>
        <dbReference type="ARBA" id="ARBA00022525"/>
    </source>
</evidence>
<evidence type="ECO:0000256" key="4">
    <source>
        <dbReference type="SAM" id="SignalP"/>
    </source>
</evidence>
<organism evidence="6 7">
    <name type="scientific">Halovibrio salipaludis</name>
    <dbReference type="NCBI Taxonomy" id="2032626"/>
    <lineage>
        <taxon>Bacteria</taxon>
        <taxon>Pseudomonadati</taxon>
        <taxon>Pseudomonadota</taxon>
        <taxon>Gammaproteobacteria</taxon>
        <taxon>Oceanospirillales</taxon>
        <taxon>Halomonadaceae</taxon>
        <taxon>Halovibrio</taxon>
    </lineage>
</organism>
<evidence type="ECO:0000313" key="7">
    <source>
        <dbReference type="Proteomes" id="UP000218896"/>
    </source>
</evidence>
<feature type="chain" id="PRO_5012109856" description="Filamentous haemagglutinin FhaB/tRNA nuclease CdiA-like TPS domain-containing protein" evidence="4">
    <location>
        <begin position="25"/>
        <end position="350"/>
    </location>
</feature>
<dbReference type="NCBIfam" id="TIGR01901">
    <property type="entry name" value="adhes_NPXG"/>
    <property type="match status" value="1"/>
</dbReference>
<dbReference type="PANTHER" id="PTHR12338">
    <property type="entry name" value="AUTOTRANSPORTER"/>
    <property type="match status" value="1"/>
</dbReference>
<dbReference type="InterPro" id="IPR008638">
    <property type="entry name" value="FhaB/CdiA-like_TPS"/>
</dbReference>
<keyword evidence="7" id="KW-1185">Reference proteome</keyword>
<evidence type="ECO:0000256" key="3">
    <source>
        <dbReference type="ARBA" id="ARBA00022729"/>
    </source>
</evidence>
<dbReference type="InterPro" id="IPR012334">
    <property type="entry name" value="Pectin_lyas_fold"/>
</dbReference>
<protein>
    <recommendedName>
        <fullName evidence="5">Filamentous haemagglutinin FhaB/tRNA nuclease CdiA-like TPS domain-containing protein</fullName>
    </recommendedName>
</protein>
<feature type="signal peptide" evidence="4">
    <location>
        <begin position="1"/>
        <end position="24"/>
    </location>
</feature>
<dbReference type="SMART" id="SM00912">
    <property type="entry name" value="Haemagg_act"/>
    <property type="match status" value="1"/>
</dbReference>
<gene>
    <name evidence="6" type="ORF">CK501_08360</name>
</gene>
<dbReference type="AlphaFoldDB" id="A0A2A2F722"/>
<dbReference type="PANTHER" id="PTHR12338:SF8">
    <property type="entry name" value="HEME_HEMOPEXIN-BINDING PROTEIN"/>
    <property type="match status" value="1"/>
</dbReference>
<evidence type="ECO:0000313" key="6">
    <source>
        <dbReference type="EMBL" id="PAU80449.1"/>
    </source>
</evidence>
<dbReference type="Pfam" id="PF05860">
    <property type="entry name" value="TPS"/>
    <property type="match status" value="1"/>
</dbReference>
<dbReference type="InterPro" id="IPR050909">
    <property type="entry name" value="Bact_Autotransporter_VF"/>
</dbReference>
<dbReference type="Proteomes" id="UP000218896">
    <property type="component" value="Unassembled WGS sequence"/>
</dbReference>
<dbReference type="Gene3D" id="2.160.20.10">
    <property type="entry name" value="Single-stranded right-handed beta-helix, Pectin lyase-like"/>
    <property type="match status" value="1"/>
</dbReference>
<reference evidence="6 7" key="1">
    <citation type="submission" date="2017-08" db="EMBL/GenBank/DDBJ databases">
        <title>Halovibrio sewagensis sp. nov., isolated from wastewater of high salinity.</title>
        <authorList>
            <person name="Dong X."/>
            <person name="Zhang G."/>
        </authorList>
    </citation>
    <scope>NUCLEOTIDE SEQUENCE [LARGE SCALE GENOMIC DNA]</scope>
    <source>
        <strain evidence="6 7">YL5-2</strain>
    </source>
</reference>
<dbReference type="RefSeq" id="WP_095617290.1">
    <property type="nucleotide sequence ID" value="NZ_NSKD01000003.1"/>
</dbReference>
<sequence>MRFTFLRHISYAFALLMAGGGAVAAPEGGDVVLGRGSIDSQGGNTQITQSSDKLAVDWDSFSIADGERVEFSQPEAMSVVMNRDFSGSVSQIMGDLVANGQVFLLNPAGVVVGNTGMVDTGGLLLSDMTVSLEDFRDDAFTLSASRRGGVVNRGDIRTGQGGLQVIAASVDNQGGIRSSGGDIGLTVGDEAVVSLGSSGRLGVKVRAPLSREPETLSALINNTGDIVASGSDVHLTASYLANLDVSAINNDGLVNAIAVNGNGGRIFLTDRPVNIPREREQLGENVLADLDEEVDGTQAGEASAMGRVPRLDDLVADCNPEDQSVQDCRREDAIKHYLGRLLINGRLPPQ</sequence>